<evidence type="ECO:0000313" key="1">
    <source>
        <dbReference type="EMBL" id="OBZ65810.1"/>
    </source>
</evidence>
<proteinExistence type="predicted"/>
<accession>A0A1C7LMH7</accession>
<gene>
    <name evidence="1" type="ORF">A0H81_14217</name>
</gene>
<comment type="caution">
    <text evidence="1">The sequence shown here is derived from an EMBL/GenBank/DDBJ whole genome shotgun (WGS) entry which is preliminary data.</text>
</comment>
<reference evidence="1 2" key="1">
    <citation type="submission" date="2016-03" db="EMBL/GenBank/DDBJ databases">
        <title>Whole genome sequencing of Grifola frondosa 9006-11.</title>
        <authorList>
            <person name="Min B."/>
            <person name="Park H."/>
            <person name="Kim J.-G."/>
            <person name="Cho H."/>
            <person name="Oh Y.-L."/>
            <person name="Kong W.-S."/>
            <person name="Choi I.-G."/>
        </authorList>
    </citation>
    <scope>NUCLEOTIDE SEQUENCE [LARGE SCALE GENOMIC DNA]</scope>
    <source>
        <strain evidence="1 2">9006-11</strain>
    </source>
</reference>
<sequence length="132" mass="15207">MSSLFGSPCPMTHEKEGRRIVFASSVHDRTYELIYTLIGVTEILYIHDYYPRLFETCNWCTLWDDLRILKASLIVGYNWSYTACVKAHKTNQPSYACGAALAFYTFPRYSQFADSANPVIYLQILLVMLVKV</sequence>
<dbReference type="Proteomes" id="UP000092993">
    <property type="component" value="Unassembled WGS sequence"/>
</dbReference>
<protein>
    <submittedName>
        <fullName evidence="1">Uncharacterized protein</fullName>
    </submittedName>
</protein>
<name>A0A1C7LMH7_GRIFR</name>
<dbReference type="AlphaFoldDB" id="A0A1C7LMH7"/>
<dbReference type="EMBL" id="LUGG01000039">
    <property type="protein sequence ID" value="OBZ65810.1"/>
    <property type="molecule type" value="Genomic_DNA"/>
</dbReference>
<keyword evidence="2" id="KW-1185">Reference proteome</keyword>
<evidence type="ECO:0000313" key="2">
    <source>
        <dbReference type="Proteomes" id="UP000092993"/>
    </source>
</evidence>
<organism evidence="1 2">
    <name type="scientific">Grifola frondosa</name>
    <name type="common">Maitake</name>
    <name type="synonym">Polyporus frondosus</name>
    <dbReference type="NCBI Taxonomy" id="5627"/>
    <lineage>
        <taxon>Eukaryota</taxon>
        <taxon>Fungi</taxon>
        <taxon>Dikarya</taxon>
        <taxon>Basidiomycota</taxon>
        <taxon>Agaricomycotina</taxon>
        <taxon>Agaricomycetes</taxon>
        <taxon>Polyporales</taxon>
        <taxon>Grifolaceae</taxon>
        <taxon>Grifola</taxon>
    </lineage>
</organism>